<dbReference type="PRINTS" id="PR00111">
    <property type="entry name" value="ABHYDROLASE"/>
</dbReference>
<evidence type="ECO:0000313" key="3">
    <source>
        <dbReference type="Proteomes" id="UP000664781"/>
    </source>
</evidence>
<dbReference type="GO" id="GO:0016020">
    <property type="term" value="C:membrane"/>
    <property type="evidence" value="ECO:0007669"/>
    <property type="project" value="TreeGrafter"/>
</dbReference>
<organism evidence="2 3">
    <name type="scientific">Streptomyces triculaminicus</name>
    <dbReference type="NCBI Taxonomy" id="2816232"/>
    <lineage>
        <taxon>Bacteria</taxon>
        <taxon>Bacillati</taxon>
        <taxon>Actinomycetota</taxon>
        <taxon>Actinomycetes</taxon>
        <taxon>Kitasatosporales</taxon>
        <taxon>Streptomycetaceae</taxon>
        <taxon>Streptomyces</taxon>
    </lineage>
</organism>
<feature type="domain" description="AB hydrolase-1" evidence="1">
    <location>
        <begin position="37"/>
        <end position="287"/>
    </location>
</feature>
<keyword evidence="2" id="KW-0378">Hydrolase</keyword>
<name>A0A939FR60_9ACTN</name>
<evidence type="ECO:0000259" key="1">
    <source>
        <dbReference type="Pfam" id="PF00561"/>
    </source>
</evidence>
<dbReference type="Gene3D" id="3.40.50.1820">
    <property type="entry name" value="alpha/beta hydrolase"/>
    <property type="match status" value="1"/>
</dbReference>
<dbReference type="InterPro" id="IPR000073">
    <property type="entry name" value="AB_hydrolase_1"/>
</dbReference>
<reference evidence="2" key="1">
    <citation type="submission" date="2021-03" db="EMBL/GenBank/DDBJ databases">
        <title>Streptomyces strains.</title>
        <authorList>
            <person name="Lund M.B."/>
            <person name="Toerring T."/>
        </authorList>
    </citation>
    <scope>NUCLEOTIDE SEQUENCE</scope>
    <source>
        <strain evidence="2">JCM 4242</strain>
    </source>
</reference>
<dbReference type="GO" id="GO:0016787">
    <property type="term" value="F:hydrolase activity"/>
    <property type="evidence" value="ECO:0007669"/>
    <property type="project" value="UniProtKB-KW"/>
</dbReference>
<protein>
    <submittedName>
        <fullName evidence="2">Alpha/beta fold hydrolase</fullName>
    </submittedName>
</protein>
<dbReference type="InterPro" id="IPR029058">
    <property type="entry name" value="AB_hydrolase_fold"/>
</dbReference>
<dbReference type="PANTHER" id="PTHR43798:SF24">
    <property type="entry name" value="CIS-3-ALKYL-4-ALKYLOXETAN-2-ONE DECARBOXYLASE"/>
    <property type="match status" value="1"/>
</dbReference>
<gene>
    <name evidence="2" type="ORF">J1792_17615</name>
</gene>
<dbReference type="PANTHER" id="PTHR43798">
    <property type="entry name" value="MONOACYLGLYCEROL LIPASE"/>
    <property type="match status" value="1"/>
</dbReference>
<dbReference type="EMBL" id="JAFMOF010000002">
    <property type="protein sequence ID" value="MBO0654532.1"/>
    <property type="molecule type" value="Genomic_DNA"/>
</dbReference>
<evidence type="ECO:0000313" key="2">
    <source>
        <dbReference type="EMBL" id="MBO0654532.1"/>
    </source>
</evidence>
<keyword evidence="3" id="KW-1185">Reference proteome</keyword>
<accession>A0A939FR60</accession>
<dbReference type="Pfam" id="PF00561">
    <property type="entry name" value="Abhydrolase_1"/>
    <property type="match status" value="1"/>
</dbReference>
<dbReference type="InterPro" id="IPR000639">
    <property type="entry name" value="Epox_hydrolase-like"/>
</dbReference>
<comment type="caution">
    <text evidence="2">The sequence shown here is derived from an EMBL/GenBank/DDBJ whole genome shotgun (WGS) entry which is preliminary data.</text>
</comment>
<dbReference type="AlphaFoldDB" id="A0A939FR60"/>
<sequence>MPAPTARTTAWPRFPFASQWFDHPDARMHYVDEGTGPPVLMVHGNPAWSYIWRHLVTGIHDAYRCVAPDLLGMGLTQDHAPLPASLLVGSQVAALDDLVDHLIAERGAPEHGWTVIGHDWGGPIALTWACLHPDRVDRLVALNTLAFPFPADGLPPRWFRLLQRPLPSTVAAHYTTGWVRGAARLGTTTPLPTEVRRAFAAPHRRRRHRIAQTRFLRDVPLTRKVPGWSMMTLMQHLTRALRHHPLLVGWGMRDPVLRPPLAHEWQRRFPHAHVLRYPDAGHYVLEDARAELVPAIRHFLDTAPPPPRPAAPHRDLP</sequence>
<dbReference type="PRINTS" id="PR00412">
    <property type="entry name" value="EPOXHYDRLASE"/>
</dbReference>
<dbReference type="InterPro" id="IPR050266">
    <property type="entry name" value="AB_hydrolase_sf"/>
</dbReference>
<dbReference type="SUPFAM" id="SSF53474">
    <property type="entry name" value="alpha/beta-Hydrolases"/>
    <property type="match status" value="1"/>
</dbReference>
<proteinExistence type="predicted"/>
<dbReference type="RefSeq" id="WP_086574320.1">
    <property type="nucleotide sequence ID" value="NZ_JAFMOF010000002.1"/>
</dbReference>
<dbReference type="Proteomes" id="UP000664781">
    <property type="component" value="Unassembled WGS sequence"/>
</dbReference>